<keyword evidence="2" id="KW-1185">Reference proteome</keyword>
<accession>A0ABU2NKC2</accession>
<dbReference type="GO" id="GO:0016853">
    <property type="term" value="F:isomerase activity"/>
    <property type="evidence" value="ECO:0007669"/>
    <property type="project" value="UniProtKB-KW"/>
</dbReference>
<name>A0ABU2NKC2_9ACTN</name>
<reference evidence="2" key="1">
    <citation type="submission" date="2023-07" db="EMBL/GenBank/DDBJ databases">
        <title>30 novel species of actinomycetes from the DSMZ collection.</title>
        <authorList>
            <person name="Nouioui I."/>
        </authorList>
    </citation>
    <scope>NUCLEOTIDE SEQUENCE [LARGE SCALE GENOMIC DNA]</scope>
    <source>
        <strain evidence="2">DSM 42041</strain>
    </source>
</reference>
<dbReference type="EMBL" id="JAVREQ010000001">
    <property type="protein sequence ID" value="MDT0377441.1"/>
    <property type="molecule type" value="Genomic_DNA"/>
</dbReference>
<dbReference type="InterPro" id="IPR032710">
    <property type="entry name" value="NTF2-like_dom_sf"/>
</dbReference>
<organism evidence="1 2">
    <name type="scientific">Streptomyces hazeniae</name>
    <dbReference type="NCBI Taxonomy" id="3075538"/>
    <lineage>
        <taxon>Bacteria</taxon>
        <taxon>Bacillati</taxon>
        <taxon>Actinomycetota</taxon>
        <taxon>Actinomycetes</taxon>
        <taxon>Kitasatosporales</taxon>
        <taxon>Streptomycetaceae</taxon>
        <taxon>Streptomyces</taxon>
    </lineage>
</organism>
<evidence type="ECO:0000313" key="1">
    <source>
        <dbReference type="EMBL" id="MDT0377441.1"/>
    </source>
</evidence>
<comment type="caution">
    <text evidence="1">The sequence shown here is derived from an EMBL/GenBank/DDBJ whole genome shotgun (WGS) entry which is preliminary data.</text>
</comment>
<dbReference type="Gene3D" id="3.10.450.50">
    <property type="match status" value="1"/>
</dbReference>
<sequence>MTRTTTDPTPAPLTDAVARYLRFWNAPPGQQEQLGADVFADDVTSVTPVGIRTGVGELAAFARHFREEAGAYELRARTEPDTHHDRARLRWELVVGGASFAEGTDVLVVDASGRIASVTAFLDRAPEGFDARAHAEEAS</sequence>
<protein>
    <submittedName>
        <fullName evidence="1">Isomerase</fullName>
    </submittedName>
</protein>
<keyword evidence="1" id="KW-0413">Isomerase</keyword>
<evidence type="ECO:0000313" key="2">
    <source>
        <dbReference type="Proteomes" id="UP001183414"/>
    </source>
</evidence>
<gene>
    <name evidence="1" type="ORF">RM572_01455</name>
</gene>
<dbReference type="Proteomes" id="UP001183414">
    <property type="component" value="Unassembled WGS sequence"/>
</dbReference>
<dbReference type="SUPFAM" id="SSF54427">
    <property type="entry name" value="NTF2-like"/>
    <property type="match status" value="1"/>
</dbReference>
<dbReference type="RefSeq" id="WP_311671425.1">
    <property type="nucleotide sequence ID" value="NZ_JAVREQ010000001.1"/>
</dbReference>
<proteinExistence type="predicted"/>